<protein>
    <submittedName>
        <fullName evidence="2">Uncharacterized protein</fullName>
    </submittedName>
</protein>
<dbReference type="Proteomes" id="UP000186601">
    <property type="component" value="Unassembled WGS sequence"/>
</dbReference>
<evidence type="ECO:0000313" key="3">
    <source>
        <dbReference type="Proteomes" id="UP000186601"/>
    </source>
</evidence>
<accession>A0A2R6NLL2</accession>
<feature type="signal peptide" evidence="1">
    <location>
        <begin position="1"/>
        <end position="18"/>
    </location>
</feature>
<proteinExistence type="predicted"/>
<comment type="caution">
    <text evidence="2">The sequence shown here is derived from an EMBL/GenBank/DDBJ whole genome shotgun (WGS) entry which is preliminary data.</text>
</comment>
<dbReference type="AlphaFoldDB" id="A0A2R6NLL2"/>
<keyword evidence="3" id="KW-1185">Reference proteome</keyword>
<evidence type="ECO:0000313" key="2">
    <source>
        <dbReference type="EMBL" id="PSR73287.1"/>
    </source>
</evidence>
<sequence length="77" mass="8330">MAYVVTLLTLSILSASNGRPVWKCSVRDANFASSKVAPSSQTSIMTAAEQLQMKVQEDPFAPSQPMGSNLSYKYAEV</sequence>
<organism evidence="2 3">
    <name type="scientific">Hermanssonia centrifuga</name>
    <dbReference type="NCBI Taxonomy" id="98765"/>
    <lineage>
        <taxon>Eukaryota</taxon>
        <taxon>Fungi</taxon>
        <taxon>Dikarya</taxon>
        <taxon>Basidiomycota</taxon>
        <taxon>Agaricomycotina</taxon>
        <taxon>Agaricomycetes</taxon>
        <taxon>Polyporales</taxon>
        <taxon>Meruliaceae</taxon>
        <taxon>Hermanssonia</taxon>
    </lineage>
</organism>
<evidence type="ECO:0000256" key="1">
    <source>
        <dbReference type="SAM" id="SignalP"/>
    </source>
</evidence>
<feature type="chain" id="PRO_5015325578" evidence="1">
    <location>
        <begin position="19"/>
        <end position="77"/>
    </location>
</feature>
<name>A0A2R6NLL2_9APHY</name>
<dbReference type="EMBL" id="MLYV02001087">
    <property type="protein sequence ID" value="PSR73287.1"/>
    <property type="molecule type" value="Genomic_DNA"/>
</dbReference>
<reference evidence="2 3" key="1">
    <citation type="submission" date="2018-02" db="EMBL/GenBank/DDBJ databases">
        <title>Genome sequence of the basidiomycete white-rot fungus Phlebia centrifuga.</title>
        <authorList>
            <person name="Granchi Z."/>
            <person name="Peng M."/>
            <person name="de Vries R.P."/>
            <person name="Hilden K."/>
            <person name="Makela M.R."/>
            <person name="Grigoriev I."/>
            <person name="Riley R."/>
        </authorList>
    </citation>
    <scope>NUCLEOTIDE SEQUENCE [LARGE SCALE GENOMIC DNA]</scope>
    <source>
        <strain evidence="2 3">FBCC195</strain>
    </source>
</reference>
<gene>
    <name evidence="2" type="ORF">PHLCEN_2v10857</name>
</gene>
<keyword evidence="1" id="KW-0732">Signal</keyword>